<evidence type="ECO:0000256" key="8">
    <source>
        <dbReference type="ARBA" id="ARBA00023211"/>
    </source>
</evidence>
<feature type="region of interest" description="Disordered" evidence="14">
    <location>
        <begin position="260"/>
        <end position="291"/>
    </location>
</feature>
<dbReference type="InterPro" id="IPR002495">
    <property type="entry name" value="Glyco_trans_8"/>
</dbReference>
<dbReference type="EC" id="2.4.1.186" evidence="10"/>
<dbReference type="SUPFAM" id="SSF53448">
    <property type="entry name" value="Nucleotide-diphospho-sugar transferases"/>
    <property type="match status" value="1"/>
</dbReference>
<evidence type="ECO:0000256" key="9">
    <source>
        <dbReference type="ARBA" id="ARBA00038162"/>
    </source>
</evidence>
<keyword evidence="3" id="KW-0963">Cytoplasm</keyword>
<keyword evidence="5" id="KW-0479">Metal-binding</keyword>
<evidence type="ECO:0000256" key="6">
    <source>
        <dbReference type="ARBA" id="ARBA00023056"/>
    </source>
</evidence>
<dbReference type="EMBL" id="CBTN010000008">
    <property type="protein sequence ID" value="CDH50933.1"/>
    <property type="molecule type" value="Genomic_DNA"/>
</dbReference>
<comment type="cofactor">
    <cofactor evidence="1">
        <name>Mn(2+)</name>
        <dbReference type="ChEBI" id="CHEBI:29035"/>
    </cofactor>
</comment>
<dbReference type="Pfam" id="PF01501">
    <property type="entry name" value="Glyco_transf_8"/>
    <property type="match status" value="1"/>
</dbReference>
<evidence type="ECO:0000256" key="4">
    <source>
        <dbReference type="ARBA" id="ARBA00022679"/>
    </source>
</evidence>
<protein>
    <recommendedName>
        <fullName evidence="10">glycogenin glucosyltransferase</fullName>
        <ecNumber evidence="10">2.4.1.186</ecNumber>
    </recommendedName>
</protein>
<dbReference type="GO" id="GO:0008466">
    <property type="term" value="F:glycogenin glucosyltransferase activity"/>
    <property type="evidence" value="ECO:0007669"/>
    <property type="project" value="UniProtKB-EC"/>
</dbReference>
<evidence type="ECO:0000256" key="3">
    <source>
        <dbReference type="ARBA" id="ARBA00022490"/>
    </source>
</evidence>
<keyword evidence="4" id="KW-0808">Transferase</keyword>
<evidence type="ECO:0000256" key="1">
    <source>
        <dbReference type="ARBA" id="ARBA00001936"/>
    </source>
</evidence>
<evidence type="ECO:0000256" key="10">
    <source>
        <dbReference type="ARBA" id="ARBA00038934"/>
    </source>
</evidence>
<feature type="compositionally biased region" description="Basic residues" evidence="14">
    <location>
        <begin position="269"/>
        <end position="285"/>
    </location>
</feature>
<evidence type="ECO:0000256" key="7">
    <source>
        <dbReference type="ARBA" id="ARBA00023180"/>
    </source>
</evidence>
<dbReference type="InterPro" id="IPR050587">
    <property type="entry name" value="GNT1/Glycosyltrans_8"/>
</dbReference>
<dbReference type="OrthoDB" id="2014201at2759"/>
<dbReference type="GO" id="GO:0005737">
    <property type="term" value="C:cytoplasm"/>
    <property type="evidence" value="ECO:0007669"/>
    <property type="project" value="UniProtKB-SubCell"/>
</dbReference>
<reference evidence="15" key="1">
    <citation type="submission" date="2013-08" db="EMBL/GenBank/DDBJ databases">
        <title>Gene expansion shapes genome architecture in the human pathogen Lichtheimia corymbifera: an evolutionary genomics analysis in the ancient terrestrial Mucorales (Mucoromycotina).</title>
        <authorList>
            <person name="Schwartze V.U."/>
            <person name="Winter S."/>
            <person name="Shelest E."/>
            <person name="Marcet-Houben M."/>
            <person name="Horn F."/>
            <person name="Wehner S."/>
            <person name="Hoffmann K."/>
            <person name="Riege K."/>
            <person name="Sammeth M."/>
            <person name="Nowrousian M."/>
            <person name="Valiante V."/>
            <person name="Linde J."/>
            <person name="Jacobsen I.D."/>
            <person name="Marz M."/>
            <person name="Brakhage A.A."/>
            <person name="Gabaldon T."/>
            <person name="Bocker S."/>
            <person name="Voigt K."/>
        </authorList>
    </citation>
    <scope>NUCLEOTIDE SEQUENCE [LARGE SCALE GENOMIC DNA]</scope>
    <source>
        <strain evidence="15">FSU 9682</strain>
    </source>
</reference>
<dbReference type="STRING" id="1263082.A0A068RL92"/>
<keyword evidence="7" id="KW-0325">Glycoprotein</keyword>
<dbReference type="GO" id="GO:0005978">
    <property type="term" value="P:glycogen biosynthetic process"/>
    <property type="evidence" value="ECO:0007669"/>
    <property type="project" value="UniProtKB-KW"/>
</dbReference>
<dbReference type="Gene3D" id="3.90.550.10">
    <property type="entry name" value="Spore Coat Polysaccharide Biosynthesis Protein SpsA, Chain A"/>
    <property type="match status" value="1"/>
</dbReference>
<dbReference type="Proteomes" id="UP000027586">
    <property type="component" value="Unassembled WGS sequence"/>
</dbReference>
<evidence type="ECO:0000256" key="12">
    <source>
        <dbReference type="ARBA" id="ARBA00052293"/>
    </source>
</evidence>
<dbReference type="InterPro" id="IPR029044">
    <property type="entry name" value="Nucleotide-diphossugar_trans"/>
</dbReference>
<comment type="similarity">
    <text evidence="9">Belongs to the glycosyltransferase 8 family. Glycogenin subfamily.</text>
</comment>
<comment type="catalytic activity">
    <reaction evidence="11">
        <text>[1,4-alpha-D-glucosyl](n)-L-tyrosyl-[glycogenin] + UDP-alpha-D-glucose = [1,4-alpha-D-glucosyl](n+1)-L-tyrosyl-[glycogenin] + UDP + H(+)</text>
        <dbReference type="Rhea" id="RHEA:56560"/>
        <dbReference type="Rhea" id="RHEA-COMP:14606"/>
        <dbReference type="Rhea" id="RHEA-COMP:14607"/>
        <dbReference type="ChEBI" id="CHEBI:15378"/>
        <dbReference type="ChEBI" id="CHEBI:58223"/>
        <dbReference type="ChEBI" id="CHEBI:58885"/>
        <dbReference type="ChEBI" id="CHEBI:140574"/>
        <dbReference type="EC" id="2.4.1.186"/>
    </reaction>
</comment>
<evidence type="ECO:0000256" key="11">
    <source>
        <dbReference type="ARBA" id="ARBA00050886"/>
    </source>
</evidence>
<keyword evidence="16" id="KW-1185">Reference proteome</keyword>
<dbReference type="FunFam" id="3.90.550.10:FF:000092">
    <property type="entry name" value="Glycogenin 2"/>
    <property type="match status" value="1"/>
</dbReference>
<evidence type="ECO:0000256" key="14">
    <source>
        <dbReference type="SAM" id="MobiDB-lite"/>
    </source>
</evidence>
<evidence type="ECO:0000256" key="5">
    <source>
        <dbReference type="ARBA" id="ARBA00022723"/>
    </source>
</evidence>
<feature type="region of interest" description="Disordered" evidence="14">
    <location>
        <begin position="305"/>
        <end position="332"/>
    </location>
</feature>
<dbReference type="AlphaFoldDB" id="A0A068RL92"/>
<keyword evidence="6" id="KW-0320">Glycogen biosynthesis</keyword>
<evidence type="ECO:0000256" key="2">
    <source>
        <dbReference type="ARBA" id="ARBA00004496"/>
    </source>
</evidence>
<gene>
    <name evidence="15" type="ORF">LCOR_02607.1</name>
</gene>
<evidence type="ECO:0000313" key="16">
    <source>
        <dbReference type="Proteomes" id="UP000027586"/>
    </source>
</evidence>
<organism evidence="15 16">
    <name type="scientific">Lichtheimia corymbifera JMRC:FSU:9682</name>
    <dbReference type="NCBI Taxonomy" id="1263082"/>
    <lineage>
        <taxon>Eukaryota</taxon>
        <taxon>Fungi</taxon>
        <taxon>Fungi incertae sedis</taxon>
        <taxon>Mucoromycota</taxon>
        <taxon>Mucoromycotina</taxon>
        <taxon>Mucoromycetes</taxon>
        <taxon>Mucorales</taxon>
        <taxon>Lichtheimiaceae</taxon>
        <taxon>Lichtheimia</taxon>
    </lineage>
</organism>
<accession>A0A068RL92</accession>
<dbReference type="GO" id="GO:0046872">
    <property type="term" value="F:metal ion binding"/>
    <property type="evidence" value="ECO:0007669"/>
    <property type="project" value="UniProtKB-KW"/>
</dbReference>
<comment type="caution">
    <text evidence="15">The sequence shown here is derived from an EMBL/GenBank/DDBJ whole genome shotgun (WGS) entry which is preliminary data.</text>
</comment>
<comment type="subcellular location">
    <subcellularLocation>
        <location evidence="2">Cytoplasm</location>
    </subcellularLocation>
</comment>
<evidence type="ECO:0000313" key="15">
    <source>
        <dbReference type="EMBL" id="CDH50933.1"/>
    </source>
</evidence>
<keyword evidence="8" id="KW-0464">Manganese</keyword>
<dbReference type="PANTHER" id="PTHR11183">
    <property type="entry name" value="GLYCOGENIN SUBFAMILY MEMBER"/>
    <property type="match status" value="1"/>
</dbReference>
<comment type="function">
    <text evidence="13">Self-glucosylating initiator of glycogen synthesis. It catalyzes the formation of a short alpha (1,4)-glucosyl chain covalently attached via a glucose 1-O-tyrosyl linkage to internal tyrosine residues and these chains act as primers for the elongation reaction catalyzed by glycogen synthase.</text>
</comment>
<name>A0A068RL92_9FUNG</name>
<evidence type="ECO:0000256" key="13">
    <source>
        <dbReference type="ARBA" id="ARBA00057883"/>
    </source>
</evidence>
<proteinExistence type="inferred from homology"/>
<comment type="catalytic activity">
    <reaction evidence="12">
        <text>L-tyrosyl-[glycogenin] + UDP-alpha-D-glucose = alpha-D-glucosyl-L-tyrosyl-[glycogenin] + UDP + H(+)</text>
        <dbReference type="Rhea" id="RHEA:23360"/>
        <dbReference type="Rhea" id="RHEA-COMP:14604"/>
        <dbReference type="Rhea" id="RHEA-COMP:14605"/>
        <dbReference type="ChEBI" id="CHEBI:15378"/>
        <dbReference type="ChEBI" id="CHEBI:46858"/>
        <dbReference type="ChEBI" id="CHEBI:58223"/>
        <dbReference type="ChEBI" id="CHEBI:58885"/>
        <dbReference type="ChEBI" id="CHEBI:140573"/>
        <dbReference type="EC" id="2.4.1.186"/>
    </reaction>
</comment>
<sequence>MKAYITLITNDTYAPGALVLAHRLRDIGSIHDLVCLVTHQVSNHVRALLLDRCYTRLVDVQELFTTRFENLLLLGRPELGATLTKIQLWGLTEYTKLVFLDADTLPIRNIDDLFSRPAFSAAPDTGWPDCFNSGVFVAEPSDSIYQGLLQMATDKGSFDGGDQGLLNSFFCHWPETPQHRLPFTYNTTPSAVYSYLPAYREFKQKISVIHFIGKDKPWHHTQRFADGSLFKPAGTDTEFLQLWWDTWDRHYGKHISPTSLISPVNTSSGHHHHHHEQPQQHHLHHPPPSEQTITWDMINIQPPTTTAKDKAHTTSGTHGNVKGPPLIKQKDIPEKSAPNTVQADRIGLHSGELPHYTFLQSSTFTEATMLEFELDHRARMTK</sequence>
<dbReference type="VEuPathDB" id="FungiDB:LCOR_02607.1"/>
<dbReference type="CDD" id="cd02537">
    <property type="entry name" value="GT8_Glycogenin"/>
    <property type="match status" value="1"/>
</dbReference>